<feature type="region of interest" description="Disordered" evidence="8">
    <location>
        <begin position="1"/>
        <end position="26"/>
    </location>
</feature>
<dbReference type="EMBL" id="OU896713">
    <property type="protein sequence ID" value="CAG9823432.1"/>
    <property type="molecule type" value="Genomic_DNA"/>
</dbReference>
<comment type="similarity">
    <text evidence="2 7">Belongs to the NSE4 family.</text>
</comment>
<evidence type="ECO:0000313" key="11">
    <source>
        <dbReference type="Proteomes" id="UP001153737"/>
    </source>
</evidence>
<dbReference type="GO" id="GO:0006310">
    <property type="term" value="P:DNA recombination"/>
    <property type="evidence" value="ECO:0007669"/>
    <property type="project" value="UniProtKB-UniRule"/>
</dbReference>
<dbReference type="GO" id="GO:0005634">
    <property type="term" value="C:nucleus"/>
    <property type="evidence" value="ECO:0007669"/>
    <property type="project" value="UniProtKB-SubCell"/>
</dbReference>
<dbReference type="PANTHER" id="PTHR16140:SF0">
    <property type="entry name" value="NON-STRUCTURAL MAINTENANCE OF CHROMOSOMES ELEMENT 4"/>
    <property type="match status" value="1"/>
</dbReference>
<reference evidence="10" key="1">
    <citation type="submission" date="2022-01" db="EMBL/GenBank/DDBJ databases">
        <authorList>
            <person name="King R."/>
        </authorList>
    </citation>
    <scope>NUCLEOTIDE SEQUENCE</scope>
</reference>
<gene>
    <name evidence="10" type="ORF">PHAECO_LOCUS11400</name>
</gene>
<dbReference type="GO" id="GO:0006281">
    <property type="term" value="P:DNA repair"/>
    <property type="evidence" value="ECO:0007669"/>
    <property type="project" value="UniProtKB-UniRule"/>
</dbReference>
<evidence type="ECO:0000256" key="6">
    <source>
        <dbReference type="ARBA" id="ARBA00023242"/>
    </source>
</evidence>
<comment type="subunit">
    <text evidence="7">Component of the SMC5-SMC6 complex.</text>
</comment>
<reference evidence="10" key="2">
    <citation type="submission" date="2022-10" db="EMBL/GenBank/DDBJ databases">
        <authorList>
            <consortium name="ENA_rothamsted_submissions"/>
            <consortium name="culmorum"/>
            <person name="King R."/>
        </authorList>
    </citation>
    <scope>NUCLEOTIDE SEQUENCE</scope>
</reference>
<dbReference type="OrthoDB" id="2133758at2759"/>
<comment type="function">
    <text evidence="7">Component of the SMC5-SMC6 complex, that promotes sister chromatid alignment after DNA damage and facilitates double-stranded DNA breaks (DSBs) repair via homologous recombination between sister chromatids.</text>
</comment>
<feature type="compositionally biased region" description="Polar residues" evidence="8">
    <location>
        <begin position="14"/>
        <end position="26"/>
    </location>
</feature>
<evidence type="ECO:0000256" key="5">
    <source>
        <dbReference type="ARBA" id="ARBA00023204"/>
    </source>
</evidence>
<organism evidence="10 11">
    <name type="scientific">Phaedon cochleariae</name>
    <name type="common">Mustard beetle</name>
    <dbReference type="NCBI Taxonomy" id="80249"/>
    <lineage>
        <taxon>Eukaryota</taxon>
        <taxon>Metazoa</taxon>
        <taxon>Ecdysozoa</taxon>
        <taxon>Arthropoda</taxon>
        <taxon>Hexapoda</taxon>
        <taxon>Insecta</taxon>
        <taxon>Pterygota</taxon>
        <taxon>Neoptera</taxon>
        <taxon>Endopterygota</taxon>
        <taxon>Coleoptera</taxon>
        <taxon>Polyphaga</taxon>
        <taxon>Cucujiformia</taxon>
        <taxon>Chrysomeloidea</taxon>
        <taxon>Chrysomelidae</taxon>
        <taxon>Chrysomelinae</taxon>
        <taxon>Chrysomelini</taxon>
        <taxon>Phaedon</taxon>
    </lineage>
</organism>
<keyword evidence="11" id="KW-1185">Reference proteome</keyword>
<dbReference type="PANTHER" id="PTHR16140">
    <property type="entry name" value="NON-STRUCTURAL MAINTENANCE OF CHROMOSOMES ELEMENT 4"/>
    <property type="match status" value="1"/>
</dbReference>
<keyword evidence="5 7" id="KW-0234">DNA repair</keyword>
<evidence type="ECO:0000259" key="9">
    <source>
        <dbReference type="Pfam" id="PF08743"/>
    </source>
</evidence>
<accession>A0A9N9SHF7</accession>
<protein>
    <recommendedName>
        <fullName evidence="7">Non-structural maintenance of chromosomes element 4</fullName>
    </recommendedName>
</protein>
<evidence type="ECO:0000256" key="1">
    <source>
        <dbReference type="ARBA" id="ARBA00004123"/>
    </source>
</evidence>
<name>A0A9N9SHF7_PHACE</name>
<keyword evidence="4 7" id="KW-0233">DNA recombination</keyword>
<dbReference type="InterPro" id="IPR027786">
    <property type="entry name" value="Nse4/EID"/>
</dbReference>
<comment type="subcellular location">
    <subcellularLocation>
        <location evidence="1 7">Nucleus</location>
    </subcellularLocation>
</comment>
<evidence type="ECO:0000256" key="4">
    <source>
        <dbReference type="ARBA" id="ARBA00023172"/>
    </source>
</evidence>
<evidence type="ECO:0000256" key="3">
    <source>
        <dbReference type="ARBA" id="ARBA00022763"/>
    </source>
</evidence>
<keyword evidence="6 7" id="KW-0539">Nucleus</keyword>
<proteinExistence type="inferred from homology"/>
<dbReference type="GO" id="GO:0030915">
    <property type="term" value="C:Smc5-Smc6 complex"/>
    <property type="evidence" value="ECO:0007669"/>
    <property type="project" value="UniProtKB-UniRule"/>
</dbReference>
<dbReference type="InterPro" id="IPR014854">
    <property type="entry name" value="Nse4_C"/>
</dbReference>
<keyword evidence="3 7" id="KW-0227">DNA damage</keyword>
<dbReference type="Proteomes" id="UP001153737">
    <property type="component" value="Chromosome 7"/>
</dbReference>
<evidence type="ECO:0000256" key="8">
    <source>
        <dbReference type="SAM" id="MobiDB-lite"/>
    </source>
</evidence>
<sequence>MNSVQNSVDDDQENNQSMRRNAQQRKLSYRSLLSKVEGIQESEDVGLQSVKDIGDVIREANSLDTECNIDDRVDQADETLLDCMILSSASSLLKRCIEAVDVFTSTYEQSEFSNKIIGHIQDEDSEEMKDTDLLKLLEDSRVIIPKIPDYYYVYGSYDLNNLPQPKPKKERVKATKEKLQKKEPEKITTVEKEEEGIEEIVKVLYDVLLVKYNENDREPIKYYDYIMDTDDFANTVQNMFYFAFLIRDGRAHIDLDSRGEPIIKPIGKRDLKAFRDDGGVNTQIISSINMDQWQKFQKQGYLQQHRKEQSTP</sequence>
<dbReference type="Pfam" id="PF08743">
    <property type="entry name" value="Nse4_C"/>
    <property type="match status" value="1"/>
</dbReference>
<evidence type="ECO:0000256" key="2">
    <source>
        <dbReference type="ARBA" id="ARBA00008997"/>
    </source>
</evidence>
<evidence type="ECO:0000313" key="10">
    <source>
        <dbReference type="EMBL" id="CAG9823432.1"/>
    </source>
</evidence>
<feature type="domain" description="Non-structural maintenance of chromosome element 4 C-terminal" evidence="9">
    <location>
        <begin position="219"/>
        <end position="299"/>
    </location>
</feature>
<dbReference type="AlphaFoldDB" id="A0A9N9SHF7"/>
<evidence type="ECO:0000256" key="7">
    <source>
        <dbReference type="RuleBase" id="RU365071"/>
    </source>
</evidence>